<evidence type="ECO:0000313" key="2">
    <source>
        <dbReference type="EMBL" id="PVH90641.1"/>
    </source>
</evidence>
<dbReference type="InterPro" id="IPR021765">
    <property type="entry name" value="UstYa-like"/>
</dbReference>
<proteinExistence type="inferred from homology"/>
<dbReference type="PANTHER" id="PTHR33365:SF7">
    <property type="entry name" value="TAT PATHWAY SIGNAL SEQUENCE"/>
    <property type="match status" value="1"/>
</dbReference>
<dbReference type="GO" id="GO:0043386">
    <property type="term" value="P:mycotoxin biosynthetic process"/>
    <property type="evidence" value="ECO:0007669"/>
    <property type="project" value="InterPro"/>
</dbReference>
<dbReference type="Proteomes" id="UP000244855">
    <property type="component" value="Unassembled WGS sequence"/>
</dbReference>
<sequence length="137" mass="15949">DFEKSQYVGAPSNFIDASWHHLLENATIRVTAEELHSTNQKSIELPQGGYMAWFSVFHELHCILVRQWIYRDHYHPNMSDSEMEERSIHTSHCLDVIRSAVMCHADSTLVTFRWANASKPMLDPNRPGHRCVDWDVL</sequence>
<keyword evidence="3" id="KW-1185">Reference proteome</keyword>
<feature type="non-terminal residue" evidence="2">
    <location>
        <position position="137"/>
    </location>
</feature>
<dbReference type="EMBL" id="KZ806178">
    <property type="protein sequence ID" value="PVH90641.1"/>
    <property type="molecule type" value="Genomic_DNA"/>
</dbReference>
<reference evidence="2 3" key="1">
    <citation type="journal article" date="2018" name="Sci. Rep.">
        <title>Comparative genomics provides insights into the lifestyle and reveals functional heterogeneity of dark septate endophytic fungi.</title>
        <authorList>
            <person name="Knapp D.G."/>
            <person name="Nemeth J.B."/>
            <person name="Barry K."/>
            <person name="Hainaut M."/>
            <person name="Henrissat B."/>
            <person name="Johnson J."/>
            <person name="Kuo A."/>
            <person name="Lim J.H.P."/>
            <person name="Lipzen A."/>
            <person name="Nolan M."/>
            <person name="Ohm R.A."/>
            <person name="Tamas L."/>
            <person name="Grigoriev I.V."/>
            <person name="Spatafora J.W."/>
            <person name="Nagy L.G."/>
            <person name="Kovacs G.M."/>
        </authorList>
    </citation>
    <scope>NUCLEOTIDE SEQUENCE [LARGE SCALE GENOMIC DNA]</scope>
    <source>
        <strain evidence="2 3">DSE2036</strain>
    </source>
</reference>
<accession>A0A2V1CYA4</accession>
<evidence type="ECO:0000313" key="3">
    <source>
        <dbReference type="Proteomes" id="UP000244855"/>
    </source>
</evidence>
<dbReference type="PANTHER" id="PTHR33365">
    <property type="entry name" value="YALI0B05434P"/>
    <property type="match status" value="1"/>
</dbReference>
<gene>
    <name evidence="2" type="ORF">DM02DRAFT_506826</name>
</gene>
<protein>
    <submittedName>
        <fullName evidence="2">Uncharacterized protein</fullName>
    </submittedName>
</protein>
<evidence type="ECO:0000256" key="1">
    <source>
        <dbReference type="ARBA" id="ARBA00035112"/>
    </source>
</evidence>
<dbReference type="STRING" id="97972.A0A2V1CYA4"/>
<name>A0A2V1CYA4_9PLEO</name>
<dbReference type="Pfam" id="PF11807">
    <property type="entry name" value="UstYa"/>
    <property type="match status" value="1"/>
</dbReference>
<feature type="non-terminal residue" evidence="2">
    <location>
        <position position="1"/>
    </location>
</feature>
<organism evidence="2 3">
    <name type="scientific">Periconia macrospinosa</name>
    <dbReference type="NCBI Taxonomy" id="97972"/>
    <lineage>
        <taxon>Eukaryota</taxon>
        <taxon>Fungi</taxon>
        <taxon>Dikarya</taxon>
        <taxon>Ascomycota</taxon>
        <taxon>Pezizomycotina</taxon>
        <taxon>Dothideomycetes</taxon>
        <taxon>Pleosporomycetidae</taxon>
        <taxon>Pleosporales</taxon>
        <taxon>Massarineae</taxon>
        <taxon>Periconiaceae</taxon>
        <taxon>Periconia</taxon>
    </lineage>
</organism>
<comment type="similarity">
    <text evidence="1">Belongs to the ustYa family.</text>
</comment>
<dbReference type="AlphaFoldDB" id="A0A2V1CYA4"/>
<dbReference type="OrthoDB" id="3687641at2759"/>